<keyword evidence="4" id="KW-0804">Transcription</keyword>
<name>A0A7W7CBR4_9PSEU</name>
<dbReference type="GO" id="GO:0032993">
    <property type="term" value="C:protein-DNA complex"/>
    <property type="evidence" value="ECO:0007669"/>
    <property type="project" value="TreeGrafter"/>
</dbReference>
<dbReference type="GO" id="GO:0003677">
    <property type="term" value="F:DNA binding"/>
    <property type="evidence" value="ECO:0007669"/>
    <property type="project" value="UniProtKB-KW"/>
</dbReference>
<evidence type="ECO:0000313" key="7">
    <source>
        <dbReference type="Proteomes" id="UP000533598"/>
    </source>
</evidence>
<dbReference type="EMBL" id="JACHMH010000001">
    <property type="protein sequence ID" value="MBB4678077.1"/>
    <property type="molecule type" value="Genomic_DNA"/>
</dbReference>
<comment type="caution">
    <text evidence="6">The sequence shown here is derived from an EMBL/GenBank/DDBJ whole genome shotgun (WGS) entry which is preliminary data.</text>
</comment>
<keyword evidence="2" id="KW-0805">Transcription regulation</keyword>
<feature type="domain" description="HTH lysR-type" evidence="5">
    <location>
        <begin position="1"/>
        <end position="58"/>
    </location>
</feature>
<dbReference type="PANTHER" id="PTHR30346:SF0">
    <property type="entry name" value="HCA OPERON TRANSCRIPTIONAL ACTIVATOR HCAR"/>
    <property type="match status" value="1"/>
</dbReference>
<dbReference type="SUPFAM" id="SSF53850">
    <property type="entry name" value="Periplasmic binding protein-like II"/>
    <property type="match status" value="1"/>
</dbReference>
<dbReference type="InterPro" id="IPR005119">
    <property type="entry name" value="LysR_subst-bd"/>
</dbReference>
<dbReference type="SUPFAM" id="SSF46785">
    <property type="entry name" value="Winged helix' DNA-binding domain"/>
    <property type="match status" value="1"/>
</dbReference>
<evidence type="ECO:0000256" key="1">
    <source>
        <dbReference type="ARBA" id="ARBA00009437"/>
    </source>
</evidence>
<dbReference type="Pfam" id="PF03466">
    <property type="entry name" value="LysR_substrate"/>
    <property type="match status" value="1"/>
</dbReference>
<dbReference type="InterPro" id="IPR000847">
    <property type="entry name" value="LysR_HTH_N"/>
</dbReference>
<dbReference type="GO" id="GO:0003700">
    <property type="term" value="F:DNA-binding transcription factor activity"/>
    <property type="evidence" value="ECO:0007669"/>
    <property type="project" value="InterPro"/>
</dbReference>
<organism evidence="6 7">
    <name type="scientific">Crossiella cryophila</name>
    <dbReference type="NCBI Taxonomy" id="43355"/>
    <lineage>
        <taxon>Bacteria</taxon>
        <taxon>Bacillati</taxon>
        <taxon>Actinomycetota</taxon>
        <taxon>Actinomycetes</taxon>
        <taxon>Pseudonocardiales</taxon>
        <taxon>Pseudonocardiaceae</taxon>
        <taxon>Crossiella</taxon>
    </lineage>
</organism>
<dbReference type="PANTHER" id="PTHR30346">
    <property type="entry name" value="TRANSCRIPTIONAL DUAL REGULATOR HCAR-RELATED"/>
    <property type="match status" value="1"/>
</dbReference>
<sequence length="307" mass="32930">MELREIEAFLVLAEELHFGRTAARLHLTQGRVSQTIRALEREIGGTLFERTSRSVRLTGLGEEFLTGARAGHEQLLSTLRACQVLARGVNGTLRVGYHPSMGLDFVTGLVRAFEARHPRCAIRLNATEIGPDLLPVFAGAQVVLTWSPGDPELLRDTGLGVGPVLAKHARALVTPADHPLARGESICVEDLAGHLLCNPTNSAPPAHRAAWTPVVTPSGRPIPQTSDDLCTLTGKTSMLVDDALILVARGIGLHCSVAGVLDRMPFPGLVAVPIRDLPPMLAVPVWQQDSAEVRAFVDLAAEYSPID</sequence>
<dbReference type="PROSITE" id="PS50931">
    <property type="entry name" value="HTH_LYSR"/>
    <property type="match status" value="1"/>
</dbReference>
<dbReference type="Gene3D" id="3.40.190.10">
    <property type="entry name" value="Periplasmic binding protein-like II"/>
    <property type="match status" value="2"/>
</dbReference>
<dbReference type="InterPro" id="IPR036388">
    <property type="entry name" value="WH-like_DNA-bd_sf"/>
</dbReference>
<dbReference type="PRINTS" id="PR00039">
    <property type="entry name" value="HTHLYSR"/>
</dbReference>
<dbReference type="Pfam" id="PF00126">
    <property type="entry name" value="HTH_1"/>
    <property type="match status" value="1"/>
</dbReference>
<protein>
    <submittedName>
        <fullName evidence="6">DNA-binding transcriptional LysR family regulator</fullName>
    </submittedName>
</protein>
<reference evidence="6 7" key="1">
    <citation type="submission" date="2020-08" db="EMBL/GenBank/DDBJ databases">
        <title>Sequencing the genomes of 1000 actinobacteria strains.</title>
        <authorList>
            <person name="Klenk H.-P."/>
        </authorList>
    </citation>
    <scope>NUCLEOTIDE SEQUENCE [LARGE SCALE GENOMIC DNA]</scope>
    <source>
        <strain evidence="6 7">DSM 44230</strain>
    </source>
</reference>
<keyword evidence="3 6" id="KW-0238">DNA-binding</keyword>
<comment type="similarity">
    <text evidence="1">Belongs to the LysR transcriptional regulatory family.</text>
</comment>
<dbReference type="AlphaFoldDB" id="A0A7W7CBR4"/>
<proteinExistence type="inferred from homology"/>
<evidence type="ECO:0000313" key="6">
    <source>
        <dbReference type="EMBL" id="MBB4678077.1"/>
    </source>
</evidence>
<evidence type="ECO:0000256" key="4">
    <source>
        <dbReference type="ARBA" id="ARBA00023163"/>
    </source>
</evidence>
<dbReference type="Gene3D" id="1.10.10.10">
    <property type="entry name" value="Winged helix-like DNA-binding domain superfamily/Winged helix DNA-binding domain"/>
    <property type="match status" value="1"/>
</dbReference>
<evidence type="ECO:0000256" key="2">
    <source>
        <dbReference type="ARBA" id="ARBA00023015"/>
    </source>
</evidence>
<accession>A0A7W7CBR4</accession>
<keyword evidence="7" id="KW-1185">Reference proteome</keyword>
<evidence type="ECO:0000259" key="5">
    <source>
        <dbReference type="PROSITE" id="PS50931"/>
    </source>
</evidence>
<dbReference type="Proteomes" id="UP000533598">
    <property type="component" value="Unassembled WGS sequence"/>
</dbReference>
<dbReference type="FunFam" id="1.10.10.10:FF:000001">
    <property type="entry name" value="LysR family transcriptional regulator"/>
    <property type="match status" value="1"/>
</dbReference>
<evidence type="ECO:0000256" key="3">
    <source>
        <dbReference type="ARBA" id="ARBA00023125"/>
    </source>
</evidence>
<dbReference type="InterPro" id="IPR036390">
    <property type="entry name" value="WH_DNA-bd_sf"/>
</dbReference>
<gene>
    <name evidence="6" type="ORF">HNR67_004195</name>
</gene>
<dbReference type="RefSeq" id="WP_185003949.1">
    <property type="nucleotide sequence ID" value="NZ_BAAAUI010000041.1"/>
</dbReference>